<proteinExistence type="predicted"/>
<organism evidence="2 3">
    <name type="scientific">Cryobacterium psychrophilum</name>
    <dbReference type="NCBI Taxonomy" id="41988"/>
    <lineage>
        <taxon>Bacteria</taxon>
        <taxon>Bacillati</taxon>
        <taxon>Actinomycetota</taxon>
        <taxon>Actinomycetes</taxon>
        <taxon>Micrococcales</taxon>
        <taxon>Microbacteriaceae</taxon>
        <taxon>Cryobacterium</taxon>
    </lineage>
</organism>
<evidence type="ECO:0000256" key="1">
    <source>
        <dbReference type="SAM" id="Phobius"/>
    </source>
</evidence>
<keyword evidence="1" id="KW-0812">Transmembrane</keyword>
<keyword evidence="1" id="KW-1133">Transmembrane helix</keyword>
<dbReference type="EMBL" id="SOHQ01000008">
    <property type="protein sequence ID" value="TFD81393.1"/>
    <property type="molecule type" value="Genomic_DNA"/>
</dbReference>
<sequence length="90" mass="9581">MTNHNSASTGRLERILAYMVAGVVGLSILSFIAVIAGTAAGAGANDGFSTGLWPFIFVLPLYGLPLAFLLTISLIVFVGIRRRRESRANE</sequence>
<feature type="transmembrane region" description="Helical" evidence="1">
    <location>
        <begin position="15"/>
        <end position="40"/>
    </location>
</feature>
<dbReference type="RefSeq" id="WP_134172421.1">
    <property type="nucleotide sequence ID" value="NZ_SODI01000001.1"/>
</dbReference>
<reference evidence="2 3" key="1">
    <citation type="submission" date="2019-03" db="EMBL/GenBank/DDBJ databases">
        <title>Genomics of glacier-inhabiting Cryobacterium strains.</title>
        <authorList>
            <person name="Liu Q."/>
            <person name="Xin Y.-H."/>
        </authorList>
    </citation>
    <scope>NUCLEOTIDE SEQUENCE [LARGE SCALE GENOMIC DNA]</scope>
    <source>
        <strain evidence="2 3">CGMCC 1.4292</strain>
    </source>
</reference>
<keyword evidence="3" id="KW-1185">Reference proteome</keyword>
<comment type="caution">
    <text evidence="2">The sequence shown here is derived from an EMBL/GenBank/DDBJ whole genome shotgun (WGS) entry which is preliminary data.</text>
</comment>
<evidence type="ECO:0008006" key="4">
    <source>
        <dbReference type="Google" id="ProtNLM"/>
    </source>
</evidence>
<keyword evidence="1" id="KW-0472">Membrane</keyword>
<evidence type="ECO:0000313" key="3">
    <source>
        <dbReference type="Proteomes" id="UP000298218"/>
    </source>
</evidence>
<dbReference type="Proteomes" id="UP000298218">
    <property type="component" value="Unassembled WGS sequence"/>
</dbReference>
<gene>
    <name evidence="2" type="ORF">E3T53_02700</name>
</gene>
<feature type="transmembrane region" description="Helical" evidence="1">
    <location>
        <begin position="52"/>
        <end position="80"/>
    </location>
</feature>
<accession>A0A4Y8KRT2</accession>
<dbReference type="AlphaFoldDB" id="A0A4Y8KRT2"/>
<dbReference type="OrthoDB" id="4990996at2"/>
<evidence type="ECO:0000313" key="2">
    <source>
        <dbReference type="EMBL" id="TFD81393.1"/>
    </source>
</evidence>
<name>A0A4Y8KRT2_9MICO</name>
<protein>
    <recommendedName>
        <fullName evidence="4">Multidrug ABC transporter ATPase</fullName>
    </recommendedName>
</protein>